<dbReference type="InterPro" id="IPR051124">
    <property type="entry name" value="Phosphate_Transport_Permease"/>
</dbReference>
<dbReference type="EMBL" id="DSTU01000006">
    <property type="protein sequence ID" value="HFJ53941.1"/>
    <property type="molecule type" value="Genomic_DNA"/>
</dbReference>
<dbReference type="InterPro" id="IPR000515">
    <property type="entry name" value="MetI-like"/>
</dbReference>
<dbReference type="EMBL" id="DSKA01000052">
    <property type="protein sequence ID" value="HEE18049.1"/>
    <property type="molecule type" value="Genomic_DNA"/>
</dbReference>
<gene>
    <name evidence="13" type="primary">pstC</name>
    <name evidence="13" type="ORF">ENP62_00660</name>
    <name evidence="12" type="ORF">ENP94_00850</name>
    <name evidence="14" type="ORF">ENS16_04545</name>
</gene>
<keyword evidence="6 9" id="KW-0812">Transmembrane</keyword>
<keyword evidence="4 10" id="KW-1003">Cell membrane</keyword>
<comment type="caution">
    <text evidence="13">The sequence shown here is derived from an EMBL/GenBank/DDBJ whole genome shotgun (WGS) entry which is preliminary data.</text>
</comment>
<dbReference type="SUPFAM" id="SSF161098">
    <property type="entry name" value="MetI-like"/>
    <property type="match status" value="1"/>
</dbReference>
<feature type="domain" description="ABC transmembrane type-1" evidence="11">
    <location>
        <begin position="84"/>
        <end position="295"/>
    </location>
</feature>
<dbReference type="GO" id="GO:0005315">
    <property type="term" value="F:phosphate transmembrane transporter activity"/>
    <property type="evidence" value="ECO:0007669"/>
    <property type="project" value="InterPro"/>
</dbReference>
<proteinExistence type="inferred from homology"/>
<feature type="transmembrane region" description="Helical" evidence="9">
    <location>
        <begin position="83"/>
        <end position="111"/>
    </location>
</feature>
<dbReference type="CDD" id="cd06261">
    <property type="entry name" value="TM_PBP2"/>
    <property type="match status" value="1"/>
</dbReference>
<evidence type="ECO:0000313" key="13">
    <source>
        <dbReference type="EMBL" id="HEE18049.1"/>
    </source>
</evidence>
<dbReference type="PANTHER" id="PTHR30425">
    <property type="entry name" value="PHOSPHATE TRANSPORT SYSTEM PERMEASE PROTEIN PST"/>
    <property type="match status" value="1"/>
</dbReference>
<evidence type="ECO:0000256" key="2">
    <source>
        <dbReference type="ARBA" id="ARBA00007069"/>
    </source>
</evidence>
<dbReference type="AlphaFoldDB" id="A0A7C1WVS1"/>
<accession>A0A7C1WVS1</accession>
<evidence type="ECO:0000259" key="11">
    <source>
        <dbReference type="PROSITE" id="PS50928"/>
    </source>
</evidence>
<dbReference type="Gene3D" id="1.10.3720.10">
    <property type="entry name" value="MetI-like"/>
    <property type="match status" value="1"/>
</dbReference>
<comment type="similarity">
    <text evidence="2 10">Belongs to the binding-protein-dependent transport system permease family. CysTW subfamily.</text>
</comment>
<organism evidence="13">
    <name type="scientific">candidate division WOR-3 bacterium</name>
    <dbReference type="NCBI Taxonomy" id="2052148"/>
    <lineage>
        <taxon>Bacteria</taxon>
        <taxon>Bacteria division WOR-3</taxon>
    </lineage>
</organism>
<dbReference type="PANTHER" id="PTHR30425:SF1">
    <property type="entry name" value="PHOSPHATE TRANSPORT SYSTEM PERMEASE PROTEIN PSTC"/>
    <property type="match status" value="1"/>
</dbReference>
<evidence type="ECO:0000256" key="5">
    <source>
        <dbReference type="ARBA" id="ARBA00022592"/>
    </source>
</evidence>
<feature type="transmembrane region" description="Helical" evidence="9">
    <location>
        <begin position="160"/>
        <end position="178"/>
    </location>
</feature>
<evidence type="ECO:0000256" key="9">
    <source>
        <dbReference type="RuleBase" id="RU363032"/>
    </source>
</evidence>
<dbReference type="GO" id="GO:0005886">
    <property type="term" value="C:plasma membrane"/>
    <property type="evidence" value="ECO:0007669"/>
    <property type="project" value="UniProtKB-SubCell"/>
</dbReference>
<keyword evidence="5 10" id="KW-0592">Phosphate transport</keyword>
<evidence type="ECO:0000313" key="12">
    <source>
        <dbReference type="EMBL" id="HEA86543.1"/>
    </source>
</evidence>
<feature type="transmembrane region" description="Helical" evidence="9">
    <location>
        <begin position="123"/>
        <end position="148"/>
    </location>
</feature>
<keyword evidence="3 9" id="KW-0813">Transport</keyword>
<evidence type="ECO:0000256" key="6">
    <source>
        <dbReference type="ARBA" id="ARBA00022692"/>
    </source>
</evidence>
<dbReference type="EMBL" id="DSLG01000002">
    <property type="protein sequence ID" value="HEA86543.1"/>
    <property type="molecule type" value="Genomic_DNA"/>
</dbReference>
<feature type="transmembrane region" description="Helical" evidence="9">
    <location>
        <begin position="272"/>
        <end position="295"/>
    </location>
</feature>
<dbReference type="InterPro" id="IPR011864">
    <property type="entry name" value="Phosphate_PstC"/>
</dbReference>
<evidence type="ECO:0000256" key="4">
    <source>
        <dbReference type="ARBA" id="ARBA00022475"/>
    </source>
</evidence>
<feature type="transmembrane region" description="Helical" evidence="9">
    <location>
        <begin position="217"/>
        <end position="239"/>
    </location>
</feature>
<protein>
    <recommendedName>
        <fullName evidence="10">Phosphate transport system permease protein</fullName>
    </recommendedName>
</protein>
<dbReference type="Pfam" id="PF00528">
    <property type="entry name" value="BPD_transp_1"/>
    <property type="match status" value="1"/>
</dbReference>
<dbReference type="NCBIfam" id="TIGR02138">
    <property type="entry name" value="phosphate_pstC"/>
    <property type="match status" value="1"/>
</dbReference>
<evidence type="ECO:0000256" key="8">
    <source>
        <dbReference type="ARBA" id="ARBA00023136"/>
    </source>
</evidence>
<comment type="subcellular location">
    <subcellularLocation>
        <location evidence="1 9">Cell membrane</location>
        <topology evidence="1 9">Multi-pass membrane protein</topology>
    </subcellularLocation>
</comment>
<evidence type="ECO:0000313" key="14">
    <source>
        <dbReference type="EMBL" id="HFJ53941.1"/>
    </source>
</evidence>
<evidence type="ECO:0000256" key="10">
    <source>
        <dbReference type="RuleBase" id="RU363054"/>
    </source>
</evidence>
<dbReference type="GO" id="GO:0006817">
    <property type="term" value="P:phosphate ion transport"/>
    <property type="evidence" value="ECO:0007669"/>
    <property type="project" value="UniProtKB-KW"/>
</dbReference>
<name>A0A7C1WVS1_UNCW3</name>
<evidence type="ECO:0000256" key="3">
    <source>
        <dbReference type="ARBA" id="ARBA00022448"/>
    </source>
</evidence>
<dbReference type="InterPro" id="IPR035906">
    <property type="entry name" value="MetI-like_sf"/>
</dbReference>
<evidence type="ECO:0000256" key="7">
    <source>
        <dbReference type="ARBA" id="ARBA00022989"/>
    </source>
</evidence>
<sequence>MKRRRIADRGVRVLFSVNAVLAAAVLLGILIFLLAYGIRAFIPAGAVDPEDPSTQPLTLGGFLFGASWNPDAYGQPEYGIVPLLLGSLITTVLALLIAIPMGIAGAVFIAERLRGGVRVAVKMAVELFAGFPSVVIGFFGLLVLGPALARVFNVPSGLNVLNASVLLALMSLPTIISVSDDALRVVPHSYREAAYALGASPWTTAIRVILPAARSGILAAVMLGFGRAVGETMAVLMVAGNAPIIPRSLFDPVRTITTTIAIELGESAFNSIHFFALFALGFILFLIALFTNLIAEALIRREKRSFTL</sequence>
<dbReference type="PROSITE" id="PS50928">
    <property type="entry name" value="ABC_TM1"/>
    <property type="match status" value="1"/>
</dbReference>
<comment type="function">
    <text evidence="10">Part of the binding-protein-dependent transport system for phosphate; probably responsible for the translocation of the substrate across the membrane.</text>
</comment>
<keyword evidence="7 9" id="KW-1133">Transmembrane helix</keyword>
<keyword evidence="8 9" id="KW-0472">Membrane</keyword>
<evidence type="ECO:0000256" key="1">
    <source>
        <dbReference type="ARBA" id="ARBA00004651"/>
    </source>
</evidence>
<reference evidence="13" key="1">
    <citation type="journal article" date="2020" name="mSystems">
        <title>Genome- and Community-Level Interaction Insights into Carbon Utilization and Element Cycling Functions of Hydrothermarchaeota in Hydrothermal Sediment.</title>
        <authorList>
            <person name="Zhou Z."/>
            <person name="Liu Y."/>
            <person name="Xu W."/>
            <person name="Pan J."/>
            <person name="Luo Z.H."/>
            <person name="Li M."/>
        </authorList>
    </citation>
    <scope>NUCLEOTIDE SEQUENCE [LARGE SCALE GENOMIC DNA]</scope>
    <source>
        <strain evidence="13">SpSt-236</strain>
        <strain evidence="12">SpSt-265</strain>
        <strain evidence="14">SpSt-465</strain>
    </source>
</reference>
<feature type="transmembrane region" description="Helical" evidence="9">
    <location>
        <begin position="12"/>
        <end position="38"/>
    </location>
</feature>